<feature type="domain" description="DUF3631" evidence="2">
    <location>
        <begin position="196"/>
        <end position="376"/>
    </location>
</feature>
<keyword evidence="4" id="KW-1185">Reference proteome</keyword>
<feature type="region of interest" description="Disordered" evidence="1">
    <location>
        <begin position="378"/>
        <end position="402"/>
    </location>
</feature>
<dbReference type="Pfam" id="PF12307">
    <property type="entry name" value="DUF3631"/>
    <property type="match status" value="1"/>
</dbReference>
<organism evidence="3 4">
    <name type="scientific">Acidovorax bellezanensis</name>
    <dbReference type="NCBI Taxonomy" id="2976702"/>
    <lineage>
        <taxon>Bacteria</taxon>
        <taxon>Pseudomonadati</taxon>
        <taxon>Pseudomonadota</taxon>
        <taxon>Betaproteobacteria</taxon>
        <taxon>Burkholderiales</taxon>
        <taxon>Comamonadaceae</taxon>
        <taxon>Acidovorax</taxon>
    </lineage>
</organism>
<feature type="compositionally biased region" description="Basic and acidic residues" evidence="1">
    <location>
        <begin position="378"/>
        <end position="388"/>
    </location>
</feature>
<dbReference type="InterPro" id="IPR022081">
    <property type="entry name" value="DUF3631"/>
</dbReference>
<dbReference type="Proteomes" id="UP001525968">
    <property type="component" value="Unassembled WGS sequence"/>
</dbReference>
<evidence type="ECO:0000313" key="3">
    <source>
        <dbReference type="EMBL" id="MCT9812290.1"/>
    </source>
</evidence>
<dbReference type="RefSeq" id="WP_261501519.1">
    <property type="nucleotide sequence ID" value="NZ_JAODYH010000007.1"/>
</dbReference>
<protein>
    <submittedName>
        <fullName evidence="3">DUF3631 domain-containing protein</fullName>
    </submittedName>
</protein>
<evidence type="ECO:0000256" key="1">
    <source>
        <dbReference type="SAM" id="MobiDB-lite"/>
    </source>
</evidence>
<name>A0ABT2PP85_9BURK</name>
<reference evidence="3 4" key="1">
    <citation type="submission" date="2022-09" db="EMBL/GenBank/DDBJ databases">
        <title>Draft genome of isolate Be4.</title>
        <authorList>
            <person name="Sanchez-Castro I."/>
            <person name="Martinez-Rodriguez P."/>
            <person name="Descostes M."/>
            <person name="Merroun M."/>
        </authorList>
    </citation>
    <scope>NUCLEOTIDE SEQUENCE [LARGE SCALE GENOMIC DNA]</scope>
    <source>
        <strain evidence="3 4">Be4</strain>
    </source>
</reference>
<evidence type="ECO:0000259" key="2">
    <source>
        <dbReference type="Pfam" id="PF12307"/>
    </source>
</evidence>
<gene>
    <name evidence="3" type="ORF">N0K08_16730</name>
</gene>
<sequence>MKPKLKSKASAMIFEMLSVNNPVPLDHEVDRGELMRDLIGAIKTYVVISDHAALAVALWAINTWCYEQFARCPLLLINAPERECGKTQLLKVVEMLVHKPIETANITLAALFRLINNYKPTLLIDEADTFMQGKNEMAGVVNKGYERGGVVLRVESDGKELVECAYQVHGPKAMAGIMLERHLQDATMSRGIQIPLKRKTKDDSVKRLRSADPMVFSNLRSRIKKLVDSEKATLVKGWSELPESLSDRQQDNWESLLAIAHCFGNEWYAKAHAAAVQNCIETTPPKSSSNQLLEDIREVLSDYERQHIPSVELLDKLTGNQDMDWCSYNHGQPIKARQLAKFMSAYGIKTKTVRMRADYTPKGYEVREFEDAFARYLTERKDEPKPENKAPPLFGKPPIPNF</sequence>
<evidence type="ECO:0000313" key="4">
    <source>
        <dbReference type="Proteomes" id="UP001525968"/>
    </source>
</evidence>
<accession>A0ABT2PP85</accession>
<dbReference type="EMBL" id="JAODYH010000007">
    <property type="protein sequence ID" value="MCT9812290.1"/>
    <property type="molecule type" value="Genomic_DNA"/>
</dbReference>
<proteinExistence type="predicted"/>
<comment type="caution">
    <text evidence="3">The sequence shown here is derived from an EMBL/GenBank/DDBJ whole genome shotgun (WGS) entry which is preliminary data.</text>
</comment>